<proteinExistence type="inferred from homology"/>
<gene>
    <name evidence="10" type="primary">rnhA</name>
    <name evidence="12" type="ORF">BC792_11381</name>
</gene>
<evidence type="ECO:0000256" key="10">
    <source>
        <dbReference type="HAMAP-Rule" id="MF_00042"/>
    </source>
</evidence>
<organism evidence="12 13">
    <name type="scientific">Sphingobacterium allocomposti</name>
    <dbReference type="NCBI Taxonomy" id="415956"/>
    <lineage>
        <taxon>Bacteria</taxon>
        <taxon>Pseudomonadati</taxon>
        <taxon>Bacteroidota</taxon>
        <taxon>Sphingobacteriia</taxon>
        <taxon>Sphingobacteriales</taxon>
        <taxon>Sphingobacteriaceae</taxon>
        <taxon>Sphingobacterium</taxon>
    </lineage>
</organism>
<dbReference type="NCBIfam" id="NF001236">
    <property type="entry name" value="PRK00203.1"/>
    <property type="match status" value="1"/>
</dbReference>
<evidence type="ECO:0000256" key="1">
    <source>
        <dbReference type="ARBA" id="ARBA00000077"/>
    </source>
</evidence>
<dbReference type="InterPro" id="IPR002156">
    <property type="entry name" value="RNaseH_domain"/>
</dbReference>
<keyword evidence="6 10" id="KW-0479">Metal-binding</keyword>
<dbReference type="EMBL" id="VNHX01000013">
    <property type="protein sequence ID" value="TYP94213.1"/>
    <property type="molecule type" value="Genomic_DNA"/>
</dbReference>
<comment type="caution">
    <text evidence="12">The sequence shown here is derived from an EMBL/GenBank/DDBJ whole genome shotgun (WGS) entry which is preliminary data.</text>
</comment>
<keyword evidence="7 10" id="KW-0255">Endonuclease</keyword>
<dbReference type="GO" id="GO:0005737">
    <property type="term" value="C:cytoplasm"/>
    <property type="evidence" value="ECO:0007669"/>
    <property type="project" value="UniProtKB-SubCell"/>
</dbReference>
<dbReference type="PANTHER" id="PTHR10642">
    <property type="entry name" value="RIBONUCLEASE H1"/>
    <property type="match status" value="1"/>
</dbReference>
<feature type="binding site" evidence="10">
    <location>
        <position position="73"/>
    </location>
    <ligand>
        <name>Mg(2+)</name>
        <dbReference type="ChEBI" id="CHEBI:18420"/>
        <label>1</label>
    </ligand>
</feature>
<dbReference type="HAMAP" id="MF_00042">
    <property type="entry name" value="RNase_H"/>
    <property type="match status" value="1"/>
</dbReference>
<comment type="subunit">
    <text evidence="3 10">Monomer.</text>
</comment>
<keyword evidence="8 10" id="KW-0378">Hydrolase</keyword>
<feature type="binding site" evidence="10">
    <location>
        <position position="156"/>
    </location>
    <ligand>
        <name>Mg(2+)</name>
        <dbReference type="ChEBI" id="CHEBI:18420"/>
        <label>2</label>
    </ligand>
</feature>
<evidence type="ECO:0000256" key="5">
    <source>
        <dbReference type="ARBA" id="ARBA00022722"/>
    </source>
</evidence>
<dbReference type="Proteomes" id="UP000325105">
    <property type="component" value="Unassembled WGS sequence"/>
</dbReference>
<dbReference type="InterPro" id="IPR036397">
    <property type="entry name" value="RNaseH_sf"/>
</dbReference>
<evidence type="ECO:0000259" key="11">
    <source>
        <dbReference type="PROSITE" id="PS50879"/>
    </source>
</evidence>
<dbReference type="Gene3D" id="3.30.420.10">
    <property type="entry name" value="Ribonuclease H-like superfamily/Ribonuclease H"/>
    <property type="match status" value="1"/>
</dbReference>
<evidence type="ECO:0000256" key="4">
    <source>
        <dbReference type="ARBA" id="ARBA00012180"/>
    </source>
</evidence>
<dbReference type="InterPro" id="IPR022892">
    <property type="entry name" value="RNaseHI"/>
</dbReference>
<evidence type="ECO:0000313" key="13">
    <source>
        <dbReference type="Proteomes" id="UP000325105"/>
    </source>
</evidence>
<feature type="binding site" evidence="10">
    <location>
        <position position="24"/>
    </location>
    <ligand>
        <name>Mg(2+)</name>
        <dbReference type="ChEBI" id="CHEBI:18420"/>
        <label>1</label>
    </ligand>
</feature>
<evidence type="ECO:0000256" key="8">
    <source>
        <dbReference type="ARBA" id="ARBA00022801"/>
    </source>
</evidence>
<evidence type="ECO:0000256" key="6">
    <source>
        <dbReference type="ARBA" id="ARBA00022723"/>
    </source>
</evidence>
<dbReference type="GO" id="GO:0000287">
    <property type="term" value="F:magnesium ion binding"/>
    <property type="evidence" value="ECO:0007669"/>
    <property type="project" value="UniProtKB-UniRule"/>
</dbReference>
<protein>
    <recommendedName>
        <fullName evidence="4 10">Ribonuclease H</fullName>
        <shortName evidence="10">RNase H</shortName>
        <ecNumber evidence="4 10">3.1.26.4</ecNumber>
    </recommendedName>
</protein>
<dbReference type="Pfam" id="PF00075">
    <property type="entry name" value="RNase_H"/>
    <property type="match status" value="1"/>
</dbReference>
<dbReference type="PROSITE" id="PS50879">
    <property type="entry name" value="RNASE_H_1"/>
    <property type="match status" value="1"/>
</dbReference>
<feature type="binding site" evidence="10">
    <location>
        <position position="96"/>
    </location>
    <ligand>
        <name>Mg(2+)</name>
        <dbReference type="ChEBI" id="CHEBI:18420"/>
        <label>1</label>
    </ligand>
</feature>
<keyword evidence="13" id="KW-1185">Reference proteome</keyword>
<keyword evidence="9 10" id="KW-0460">Magnesium</keyword>
<evidence type="ECO:0000256" key="3">
    <source>
        <dbReference type="ARBA" id="ARBA00011245"/>
    </source>
</evidence>
<comment type="catalytic activity">
    <reaction evidence="1 10">
        <text>Endonucleolytic cleavage to 5'-phosphomonoester.</text>
        <dbReference type="EC" id="3.1.26.4"/>
    </reaction>
</comment>
<reference evidence="12 13" key="1">
    <citation type="submission" date="2019-07" db="EMBL/GenBank/DDBJ databases">
        <title>Genomic Encyclopedia of Archaeal and Bacterial Type Strains, Phase II (KMG-II): from individual species to whole genera.</title>
        <authorList>
            <person name="Goeker M."/>
        </authorList>
    </citation>
    <scope>NUCLEOTIDE SEQUENCE [LARGE SCALE GENOMIC DNA]</scope>
    <source>
        <strain evidence="12 13">DSM 18850</strain>
    </source>
</reference>
<evidence type="ECO:0000256" key="2">
    <source>
        <dbReference type="ARBA" id="ARBA00005300"/>
    </source>
</evidence>
<dbReference type="GO" id="GO:0043137">
    <property type="term" value="P:DNA replication, removal of RNA primer"/>
    <property type="evidence" value="ECO:0007669"/>
    <property type="project" value="TreeGrafter"/>
</dbReference>
<dbReference type="AlphaFoldDB" id="A0A5S5DDV0"/>
<accession>A0A5S5DDV0</accession>
<dbReference type="GO" id="GO:0004523">
    <property type="term" value="F:RNA-DNA hybrid ribonuclease activity"/>
    <property type="evidence" value="ECO:0007669"/>
    <property type="project" value="UniProtKB-UniRule"/>
</dbReference>
<evidence type="ECO:0000256" key="9">
    <source>
        <dbReference type="ARBA" id="ARBA00022842"/>
    </source>
</evidence>
<evidence type="ECO:0000256" key="7">
    <source>
        <dbReference type="ARBA" id="ARBA00022759"/>
    </source>
</evidence>
<dbReference type="CDD" id="cd09278">
    <property type="entry name" value="RNase_HI_prokaryote_like"/>
    <property type="match status" value="1"/>
</dbReference>
<comment type="cofactor">
    <cofactor evidence="10">
        <name>Mg(2+)</name>
        <dbReference type="ChEBI" id="CHEBI:18420"/>
    </cofactor>
    <text evidence="10">Binds 1 Mg(2+) ion per subunit. May bind a second metal ion at a regulatory site, or after substrate binding.</text>
</comment>
<evidence type="ECO:0000313" key="12">
    <source>
        <dbReference type="EMBL" id="TYP94213.1"/>
    </source>
</evidence>
<keyword evidence="5 10" id="KW-0540">Nuclease</keyword>
<keyword evidence="10" id="KW-0963">Cytoplasm</keyword>
<name>A0A5S5DDV0_9SPHI</name>
<dbReference type="InterPro" id="IPR050092">
    <property type="entry name" value="RNase_H"/>
</dbReference>
<dbReference type="SUPFAM" id="SSF53098">
    <property type="entry name" value="Ribonuclease H-like"/>
    <property type="match status" value="1"/>
</dbReference>
<dbReference type="PANTHER" id="PTHR10642:SF26">
    <property type="entry name" value="RIBONUCLEASE H1"/>
    <property type="match status" value="1"/>
</dbReference>
<dbReference type="GO" id="GO:0003676">
    <property type="term" value="F:nucleic acid binding"/>
    <property type="evidence" value="ECO:0007669"/>
    <property type="project" value="InterPro"/>
</dbReference>
<sequence length="183" mass="20812">MGGTDFVLRKILTKFEAMIELYTDGASSGNPGPGGYGTILRTIYQGSNPEFQGKLIEKEFSGGFRKTTNNRMELMAVIVGLEALKNPNQQVTIYSDSKYVIDAIDKRWVYGWMQKGFQGKKNKDLWLRLMNLYKNHQIKLVWVKGHAGHPLNERCDQLAVKAAKDKAHWQIDSVFELEEQKGV</sequence>
<dbReference type="InterPro" id="IPR012337">
    <property type="entry name" value="RNaseH-like_sf"/>
</dbReference>
<dbReference type="EC" id="3.1.26.4" evidence="4 10"/>
<comment type="function">
    <text evidence="10">Endonuclease that specifically degrades the RNA of RNA-DNA hybrids.</text>
</comment>
<feature type="binding site" evidence="10">
    <location>
        <position position="24"/>
    </location>
    <ligand>
        <name>Mg(2+)</name>
        <dbReference type="ChEBI" id="CHEBI:18420"/>
        <label>2</label>
    </ligand>
</feature>
<comment type="similarity">
    <text evidence="2 10">Belongs to the RNase H family.</text>
</comment>
<comment type="subcellular location">
    <subcellularLocation>
        <location evidence="10">Cytoplasm</location>
    </subcellularLocation>
</comment>
<feature type="domain" description="RNase H type-1" evidence="11">
    <location>
        <begin position="15"/>
        <end position="164"/>
    </location>
</feature>